<evidence type="ECO:0000256" key="1">
    <source>
        <dbReference type="ARBA" id="ARBA00000085"/>
    </source>
</evidence>
<dbReference type="PANTHER" id="PTHR24421:SF55">
    <property type="entry name" value="SENSOR HISTIDINE KINASE YDFH"/>
    <property type="match status" value="1"/>
</dbReference>
<evidence type="ECO:0000256" key="8">
    <source>
        <dbReference type="SAM" id="Coils"/>
    </source>
</evidence>
<keyword evidence="4 7" id="KW-0418">Kinase</keyword>
<evidence type="ECO:0000256" key="3">
    <source>
        <dbReference type="ARBA" id="ARBA00022741"/>
    </source>
</evidence>
<dbReference type="PROSITE" id="PS50109">
    <property type="entry name" value="HIS_KIN"/>
    <property type="match status" value="1"/>
</dbReference>
<dbReference type="InterPro" id="IPR011712">
    <property type="entry name" value="Sig_transdc_His_kin_sub3_dim/P"/>
</dbReference>
<organism evidence="10 11">
    <name type="scientific">Halalkalibacter nanhaiisediminis</name>
    <dbReference type="NCBI Taxonomy" id="688079"/>
    <lineage>
        <taxon>Bacteria</taxon>
        <taxon>Bacillati</taxon>
        <taxon>Bacillota</taxon>
        <taxon>Bacilli</taxon>
        <taxon>Bacillales</taxon>
        <taxon>Bacillaceae</taxon>
        <taxon>Halalkalibacter</taxon>
    </lineage>
</organism>
<dbReference type="Proteomes" id="UP000315711">
    <property type="component" value="Unassembled WGS sequence"/>
</dbReference>
<comment type="subcellular location">
    <subcellularLocation>
        <location evidence="7">Cytoplasm</location>
    </subcellularLocation>
</comment>
<keyword evidence="7" id="KW-0378">Hydrolase</keyword>
<name>A0A562QT45_9BACI</name>
<comment type="caution">
    <text evidence="10">The sequence shown here is derived from an EMBL/GenBank/DDBJ whole genome shotgun (WGS) entry which is preliminary data.</text>
</comment>
<dbReference type="InterPro" id="IPR016381">
    <property type="entry name" value="Sig_transdc_His_kinase_DegS"/>
</dbReference>
<comment type="catalytic activity">
    <reaction evidence="1 7">
        <text>ATP + protein L-histidine = ADP + protein N-phospho-L-histidine.</text>
        <dbReference type="EC" id="2.7.13.3"/>
    </reaction>
</comment>
<dbReference type="Gene3D" id="1.20.5.1930">
    <property type="match status" value="1"/>
</dbReference>
<dbReference type="InterPro" id="IPR050482">
    <property type="entry name" value="Sensor_HK_TwoCompSys"/>
</dbReference>
<evidence type="ECO:0000256" key="2">
    <source>
        <dbReference type="ARBA" id="ARBA00022679"/>
    </source>
</evidence>
<dbReference type="Pfam" id="PF05384">
    <property type="entry name" value="DegS"/>
    <property type="match status" value="1"/>
</dbReference>
<dbReference type="AlphaFoldDB" id="A0A562QT45"/>
<feature type="coiled-coil region" evidence="8">
    <location>
        <begin position="29"/>
        <end position="56"/>
    </location>
</feature>
<keyword evidence="3 7" id="KW-0547">Nucleotide-binding</keyword>
<dbReference type="InterPro" id="IPR036890">
    <property type="entry name" value="HATPase_C_sf"/>
</dbReference>
<dbReference type="Pfam" id="PF02518">
    <property type="entry name" value="HATPase_c"/>
    <property type="match status" value="1"/>
</dbReference>
<accession>A0A562QT45</accession>
<dbReference type="InterPro" id="IPR008595">
    <property type="entry name" value="DegS"/>
</dbReference>
<evidence type="ECO:0000313" key="10">
    <source>
        <dbReference type="EMBL" id="TWI59938.1"/>
    </source>
</evidence>
<keyword evidence="8" id="KW-0175">Coiled coil</keyword>
<evidence type="ECO:0000259" key="9">
    <source>
        <dbReference type="PROSITE" id="PS50109"/>
    </source>
</evidence>
<dbReference type="EC" id="2.7.13.3" evidence="7"/>
<dbReference type="Gene3D" id="3.30.565.10">
    <property type="entry name" value="Histidine kinase-like ATPase, C-terminal domain"/>
    <property type="match status" value="1"/>
</dbReference>
<evidence type="ECO:0000256" key="7">
    <source>
        <dbReference type="PIRNR" id="PIRNR003169"/>
    </source>
</evidence>
<dbReference type="PIRSF" id="PIRSF003169">
    <property type="entry name" value="STHK_DegS"/>
    <property type="match status" value="1"/>
</dbReference>
<evidence type="ECO:0000313" key="11">
    <source>
        <dbReference type="Proteomes" id="UP000315711"/>
    </source>
</evidence>
<dbReference type="GO" id="GO:0005524">
    <property type="term" value="F:ATP binding"/>
    <property type="evidence" value="ECO:0007669"/>
    <property type="project" value="UniProtKB-UniRule"/>
</dbReference>
<dbReference type="PANTHER" id="PTHR24421">
    <property type="entry name" value="NITRATE/NITRITE SENSOR PROTEIN NARX-RELATED"/>
    <property type="match status" value="1"/>
</dbReference>
<keyword evidence="11" id="KW-1185">Reference proteome</keyword>
<dbReference type="Pfam" id="PF07730">
    <property type="entry name" value="HisKA_3"/>
    <property type="match status" value="1"/>
</dbReference>
<dbReference type="GO" id="GO:0004721">
    <property type="term" value="F:phosphoprotein phosphatase activity"/>
    <property type="evidence" value="ECO:0007669"/>
    <property type="project" value="UniProtKB-UniRule"/>
</dbReference>
<comment type="function">
    <text evidence="7">Member of the two-component regulatory system DegS/DegU, which plays an important role in the transition growth phase.</text>
</comment>
<dbReference type="RefSeq" id="WP_144448757.1">
    <property type="nucleotide sequence ID" value="NZ_VLKZ01000001.1"/>
</dbReference>
<dbReference type="GO" id="GO:0005737">
    <property type="term" value="C:cytoplasm"/>
    <property type="evidence" value="ECO:0007669"/>
    <property type="project" value="UniProtKB-SubCell"/>
</dbReference>
<dbReference type="GO" id="GO:0000155">
    <property type="term" value="F:phosphorelay sensor kinase activity"/>
    <property type="evidence" value="ECO:0007669"/>
    <property type="project" value="UniProtKB-UniRule"/>
</dbReference>
<evidence type="ECO:0000256" key="6">
    <source>
        <dbReference type="ARBA" id="ARBA00023012"/>
    </source>
</evidence>
<protein>
    <recommendedName>
        <fullName evidence="7">Signal transduction histidine-protein kinase/phosphatase DegS</fullName>
        <ecNumber evidence="7">2.7.13.3</ecNumber>
        <ecNumber evidence="7">3.1.3.-</ecNumber>
    </recommendedName>
</protein>
<dbReference type="CDD" id="cd16917">
    <property type="entry name" value="HATPase_UhpB-NarQ-NarX-like"/>
    <property type="match status" value="1"/>
</dbReference>
<keyword evidence="7" id="KW-0904">Protein phosphatase</keyword>
<dbReference type="GO" id="GO:0046983">
    <property type="term" value="F:protein dimerization activity"/>
    <property type="evidence" value="ECO:0007669"/>
    <property type="project" value="InterPro"/>
</dbReference>
<sequence>MTDNSMLEKIIDNTLNTVGDSREQIFEIGEKSRQELESLKRELGEVRLKVAALIEKTDKTQLYARFSRSRLVEVSKAFGNYTSDEVKTAYEQANDYQIQLAILEQEEIQLRNRRDQIERRLVDVQDTVERAEELASQMAVVYNFLANDLKQVGQVMEDAREKQAFGLQIIEAQEEERKRLSREIHDGPAQMMANVLLRSDLIERIYQEKGIDEALSEIRDLRKMVKSSLAEVRRIIYDLRPMALDDLGLVPTLEKYLSTFQERNNVSIIFRHLGRDRRLPQHFEIALFRLVQEAVQNAYKHADPTEIQVKIEIRATKVIMIIKDDGKGFDPAMKKEGSFGLIGMKERVNVLKGELTIQSKLNVGTTLTIDIPFGSAA</sequence>
<proteinExistence type="predicted"/>
<evidence type="ECO:0000256" key="5">
    <source>
        <dbReference type="ARBA" id="ARBA00022840"/>
    </source>
</evidence>
<feature type="domain" description="Histidine kinase" evidence="9">
    <location>
        <begin position="179"/>
        <end position="375"/>
    </location>
</feature>
<dbReference type="SUPFAM" id="SSF55874">
    <property type="entry name" value="ATPase domain of HSP90 chaperone/DNA topoisomerase II/histidine kinase"/>
    <property type="match status" value="1"/>
</dbReference>
<keyword evidence="2 7" id="KW-0808">Transferase</keyword>
<dbReference type="InterPro" id="IPR003594">
    <property type="entry name" value="HATPase_dom"/>
</dbReference>
<feature type="coiled-coil region" evidence="8">
    <location>
        <begin position="86"/>
        <end position="134"/>
    </location>
</feature>
<keyword evidence="7" id="KW-0963">Cytoplasm</keyword>
<evidence type="ECO:0000256" key="4">
    <source>
        <dbReference type="ARBA" id="ARBA00022777"/>
    </source>
</evidence>
<dbReference type="SMART" id="SM00387">
    <property type="entry name" value="HATPase_c"/>
    <property type="match status" value="1"/>
</dbReference>
<dbReference type="EC" id="3.1.3.-" evidence="7"/>
<dbReference type="GO" id="GO:0016020">
    <property type="term" value="C:membrane"/>
    <property type="evidence" value="ECO:0007669"/>
    <property type="project" value="InterPro"/>
</dbReference>
<reference evidence="10 11" key="1">
    <citation type="journal article" date="2015" name="Stand. Genomic Sci.">
        <title>Genomic Encyclopedia of Bacterial and Archaeal Type Strains, Phase III: the genomes of soil and plant-associated and newly described type strains.</title>
        <authorList>
            <person name="Whitman W.B."/>
            <person name="Woyke T."/>
            <person name="Klenk H.P."/>
            <person name="Zhou Y."/>
            <person name="Lilburn T.G."/>
            <person name="Beck B.J."/>
            <person name="De Vos P."/>
            <person name="Vandamme P."/>
            <person name="Eisen J.A."/>
            <person name="Garrity G."/>
            <person name="Hugenholtz P."/>
            <person name="Kyrpides N.C."/>
        </authorList>
    </citation>
    <scope>NUCLEOTIDE SEQUENCE [LARGE SCALE GENOMIC DNA]</scope>
    <source>
        <strain evidence="10 11">CGMCC 1.10116</strain>
    </source>
</reference>
<dbReference type="InterPro" id="IPR005467">
    <property type="entry name" value="His_kinase_dom"/>
</dbReference>
<keyword evidence="5 7" id="KW-0067">ATP-binding</keyword>
<keyword evidence="6 7" id="KW-0902">Two-component regulatory system</keyword>
<dbReference type="EMBL" id="VLKZ01000001">
    <property type="protein sequence ID" value="TWI59938.1"/>
    <property type="molecule type" value="Genomic_DNA"/>
</dbReference>
<gene>
    <name evidence="10" type="ORF">IQ10_00361</name>
</gene>